<evidence type="ECO:0000256" key="1">
    <source>
        <dbReference type="SAM" id="Phobius"/>
    </source>
</evidence>
<keyword evidence="5" id="KW-1185">Reference proteome</keyword>
<gene>
    <name evidence="2" type="ordered locus">Fisuc_0826</name>
    <name evidence="3" type="ordered locus">FSU_1270</name>
</gene>
<protein>
    <submittedName>
        <fullName evidence="3">Putative membrane protein</fullName>
    </submittedName>
</protein>
<dbReference type="HOGENOM" id="CLU_467522_0_0_0"/>
<proteinExistence type="predicted"/>
<feature type="transmembrane region" description="Helical" evidence="1">
    <location>
        <begin position="562"/>
        <end position="582"/>
    </location>
</feature>
<reference evidence="3" key="3">
    <citation type="submission" date="2010-08" db="EMBL/GenBank/DDBJ databases">
        <authorList>
            <person name="Durkin A.S."/>
            <person name="Nelson K.E."/>
            <person name="Morrison M."/>
            <person name="Forsberg C.W."/>
            <person name="Wilson D.B."/>
            <person name="Russell J.B."/>
            <person name="Cann I.K.O."/>
            <person name="Mackie R.I."/>
            <person name="White B.A."/>
        </authorList>
    </citation>
    <scope>NUCLEOTIDE SEQUENCE</scope>
    <source>
        <strain evidence="3">S85</strain>
    </source>
</reference>
<feature type="transmembrane region" description="Helical" evidence="1">
    <location>
        <begin position="7"/>
        <end position="26"/>
    </location>
</feature>
<feature type="transmembrane region" description="Helical" evidence="1">
    <location>
        <begin position="500"/>
        <end position="519"/>
    </location>
</feature>
<feature type="transmembrane region" description="Helical" evidence="1">
    <location>
        <begin position="380"/>
        <end position="399"/>
    </location>
</feature>
<dbReference type="eggNOG" id="COG1807">
    <property type="taxonomic scope" value="Bacteria"/>
</dbReference>
<evidence type="ECO:0000313" key="2">
    <source>
        <dbReference type="EMBL" id="ACX74435.1"/>
    </source>
</evidence>
<feature type="transmembrane region" description="Helical" evidence="1">
    <location>
        <begin position="257"/>
        <end position="276"/>
    </location>
</feature>
<evidence type="ECO:0000313" key="5">
    <source>
        <dbReference type="Proteomes" id="UP000001497"/>
    </source>
</evidence>
<dbReference type="Proteomes" id="UP000001497">
    <property type="component" value="Chromosome"/>
</dbReference>
<accession>C9RNI9</accession>
<dbReference type="STRING" id="59374.FSU_1270"/>
<dbReference type="EMBL" id="CP002158">
    <property type="protein sequence ID" value="ADL26341.1"/>
    <property type="molecule type" value="Genomic_DNA"/>
</dbReference>
<feature type="transmembrane region" description="Helical" evidence="1">
    <location>
        <begin position="283"/>
        <end position="303"/>
    </location>
</feature>
<keyword evidence="1" id="KW-0472">Membrane</keyword>
<reference evidence="2 5" key="1">
    <citation type="submission" date="2009-10" db="EMBL/GenBank/DDBJ databases">
        <title>Complete sequence of Fibrobacter succinogenes subsp. succinogenes S85.</title>
        <authorList>
            <consortium name="US DOE Joint Genome Institute"/>
            <person name="Lucas S."/>
            <person name="Copeland A."/>
            <person name="Lapidus A."/>
            <person name="Glavina del Rio T."/>
            <person name="Tice H."/>
            <person name="Bruce D."/>
            <person name="Goodwin L."/>
            <person name="Pitluck S."/>
            <person name="Chertkov O."/>
            <person name="Detter J.C."/>
            <person name="Han C."/>
            <person name="Tapia R."/>
            <person name="Larimer F."/>
            <person name="Land M."/>
            <person name="Hauser L."/>
            <person name="Kyrpides N."/>
            <person name="Mikhailova N."/>
            <person name="Weimer P.J."/>
            <person name="Stevenson D.M."/>
            <person name="Boyum J."/>
            <person name="Brumm P.I."/>
            <person name="Mead D."/>
        </authorList>
    </citation>
    <scope>NUCLEOTIDE SEQUENCE [LARGE SCALE GENOMIC DNA]</scope>
    <source>
        <strain evidence="5">ATCC 19169 / S85</strain>
        <strain evidence="2">S85</strain>
    </source>
</reference>
<keyword evidence="1" id="KW-0812">Transmembrane</keyword>
<dbReference type="RefSeq" id="WP_014545581.1">
    <property type="nucleotide sequence ID" value="NC_013410.1"/>
</dbReference>
<dbReference type="EMBL" id="CP001792">
    <property type="protein sequence ID" value="ACX74435.1"/>
    <property type="molecule type" value="Genomic_DNA"/>
</dbReference>
<feature type="transmembrane region" description="Helical" evidence="1">
    <location>
        <begin position="174"/>
        <end position="195"/>
    </location>
</feature>
<dbReference type="OrthoDB" id="9765464at2"/>
<feature type="transmembrane region" description="Helical" evidence="1">
    <location>
        <begin position="531"/>
        <end position="550"/>
    </location>
</feature>
<feature type="transmembrane region" description="Helical" evidence="1">
    <location>
        <begin position="333"/>
        <end position="360"/>
    </location>
</feature>
<reference evidence="4" key="2">
    <citation type="submission" date="2010-08" db="EMBL/GenBank/DDBJ databases">
        <title>Complete sequence of Fibrobacter succinogenes subsp. succinogenes S85.</title>
        <authorList>
            <person name="Durkin A.S."/>
            <person name="Nelson K.E."/>
            <person name="Morrison M."/>
            <person name="Forsberg C.W."/>
            <person name="Wilson D.B."/>
            <person name="Russell J.B."/>
            <person name="Cann I.K.O."/>
            <person name="Mackie R.I."/>
            <person name="White B.A."/>
        </authorList>
    </citation>
    <scope>NUCLEOTIDE SEQUENCE [LARGE SCALE GENOMIC DNA]</scope>
    <source>
        <strain evidence="4">ATCC 19169 / S85</strain>
    </source>
</reference>
<dbReference type="KEGG" id="fsc:FSU_1270"/>
<feature type="transmembrane region" description="Helical" evidence="1">
    <location>
        <begin position="474"/>
        <end position="494"/>
    </location>
</feature>
<sequence length="583" mass="65481">MKKIFKSIEFYCAIGILICFSILHYGQIRVENVVLRHGNAEKQTTLPISQNMDAGEWFNVRFSISNPLNIPYDLNIIPDDCAESLTVNGFAFSLSGYSDKCNFNKGFWIPDSVTSPHRVGNRTSYEILLMNKGGIAGINVFPKVDSILLFLLKFMIALLVGIIVILVEKRLKLNTFLIACILAGVLLRFAMFYAMPYNQFSMDVEGHLAYIQYIIDNHSIPSAKDCWSCYHPPVYYASVIPSFMVSGLIDYNSCSGAQAFSLVLSIILLVCGLFLLKEFVSGVPLGIASVLWTVWPLLLLVAPRIGNDQLFYTLHVLCVVAGFNYIKNGNGKHLVAAVVCAALAVWTKSTGYVTLGLVMLFAVFGFVKTNQLHRPTKTEIAGWILLALVFVSLVVIKIFSNGELVANINSLHSSLKVENEAKNFLYFDMKSFLTEPYTNGWVDGQGREYFFNYAFKSSLFGEWKLVDTAVGRTLASLIGLSLLGLIVFAIRGWWKTRMNIYHWVLFIQGILFFVALGFLRYKYSYACSADFRYILPVLLSFLPYVGLGVYQEEYSLKWKVLGFITVSIFAVCSVMLMSFIFVT</sequence>
<evidence type="ECO:0000313" key="3">
    <source>
        <dbReference type="EMBL" id="ADL26341.1"/>
    </source>
</evidence>
<dbReference type="AlphaFoldDB" id="C9RNI9"/>
<evidence type="ECO:0000313" key="4">
    <source>
        <dbReference type="Proteomes" id="UP000000517"/>
    </source>
</evidence>
<organism evidence="3 4">
    <name type="scientific">Fibrobacter succinogenes (strain ATCC 19169 / S85)</name>
    <dbReference type="NCBI Taxonomy" id="59374"/>
    <lineage>
        <taxon>Bacteria</taxon>
        <taxon>Pseudomonadati</taxon>
        <taxon>Fibrobacterota</taxon>
        <taxon>Fibrobacteria</taxon>
        <taxon>Fibrobacterales</taxon>
        <taxon>Fibrobacteraceae</taxon>
        <taxon>Fibrobacter</taxon>
    </lineage>
</organism>
<keyword evidence="1" id="KW-1133">Transmembrane helix</keyword>
<name>C9RNI9_FIBSS</name>
<feature type="transmembrane region" description="Helical" evidence="1">
    <location>
        <begin position="309"/>
        <end position="326"/>
    </location>
</feature>
<dbReference type="Proteomes" id="UP000000517">
    <property type="component" value="Chromosome"/>
</dbReference>
<feature type="transmembrane region" description="Helical" evidence="1">
    <location>
        <begin position="147"/>
        <end position="167"/>
    </location>
</feature>
<dbReference type="KEGG" id="fsu:Fisuc_0826"/>